<comment type="caution">
    <text evidence="3">The sequence shown here is derived from an EMBL/GenBank/DDBJ whole genome shotgun (WGS) entry which is preliminary data.</text>
</comment>
<dbReference type="AlphaFoldDB" id="A0A081FX69"/>
<evidence type="ECO:0000313" key="3">
    <source>
        <dbReference type="EMBL" id="KEA63124.1"/>
    </source>
</evidence>
<gene>
    <name evidence="3" type="ORF">ADIMK_2648</name>
</gene>
<proteinExistence type="predicted"/>
<dbReference type="InterPro" id="IPR040480">
    <property type="entry name" value="DnaT_DNA_bind"/>
</dbReference>
<dbReference type="eggNOG" id="ENOG502ZB8P">
    <property type="taxonomic scope" value="Bacteria"/>
</dbReference>
<feature type="region of interest" description="Disordered" evidence="1">
    <location>
        <begin position="91"/>
        <end position="166"/>
    </location>
</feature>
<dbReference type="Proteomes" id="UP000028252">
    <property type="component" value="Unassembled WGS sequence"/>
</dbReference>
<feature type="domain" description="DnaT DNA-binding" evidence="2">
    <location>
        <begin position="186"/>
        <end position="258"/>
    </location>
</feature>
<name>A0A081FX69_9GAMM</name>
<organism evidence="3 4">
    <name type="scientific">Marinobacterium lacunae</name>
    <dbReference type="NCBI Taxonomy" id="1232683"/>
    <lineage>
        <taxon>Bacteria</taxon>
        <taxon>Pseudomonadati</taxon>
        <taxon>Pseudomonadota</taxon>
        <taxon>Gammaproteobacteria</taxon>
        <taxon>Oceanospirillales</taxon>
        <taxon>Oceanospirillaceae</taxon>
        <taxon>Marinobacterium</taxon>
    </lineage>
</organism>
<keyword evidence="4" id="KW-1185">Reference proteome</keyword>
<dbReference type="PATRIC" id="fig|1232683.4.peg.2601"/>
<dbReference type="STRING" id="1232683.ADIMK_2648"/>
<dbReference type="RefSeq" id="WP_051692943.1">
    <property type="nucleotide sequence ID" value="NZ_JMQN01000040.1"/>
</dbReference>
<feature type="compositionally biased region" description="Basic and acidic residues" evidence="1">
    <location>
        <begin position="122"/>
        <end position="135"/>
    </location>
</feature>
<protein>
    <submittedName>
        <fullName evidence="3">Primosomal protein I</fullName>
    </submittedName>
</protein>
<dbReference type="OrthoDB" id="6630498at2"/>
<evidence type="ECO:0000259" key="2">
    <source>
        <dbReference type="Pfam" id="PF17948"/>
    </source>
</evidence>
<feature type="compositionally biased region" description="Basic and acidic residues" evidence="1">
    <location>
        <begin position="142"/>
        <end position="154"/>
    </location>
</feature>
<dbReference type="Gene3D" id="1.10.8.1180">
    <property type="match status" value="1"/>
</dbReference>
<accession>A0A081FX69</accession>
<feature type="region of interest" description="Disordered" evidence="1">
    <location>
        <begin position="255"/>
        <end position="281"/>
    </location>
</feature>
<evidence type="ECO:0000256" key="1">
    <source>
        <dbReference type="SAM" id="MobiDB-lite"/>
    </source>
</evidence>
<feature type="compositionally biased region" description="Polar residues" evidence="1">
    <location>
        <begin position="256"/>
        <end position="268"/>
    </location>
</feature>
<evidence type="ECO:0000313" key="4">
    <source>
        <dbReference type="Proteomes" id="UP000028252"/>
    </source>
</evidence>
<dbReference type="Pfam" id="PF17948">
    <property type="entry name" value="DnaT"/>
    <property type="match status" value="1"/>
</dbReference>
<reference evidence="3 4" key="1">
    <citation type="submission" date="2014-04" db="EMBL/GenBank/DDBJ databases">
        <title>Marinobacterium kochiensis sp. nov., isolated from sediment sample collected from Kochi backwaters in Kerala, India.</title>
        <authorList>
            <person name="Singh A."/>
            <person name="Pinnaka A.K."/>
        </authorList>
    </citation>
    <scope>NUCLEOTIDE SEQUENCE [LARGE SCALE GENOMIC DNA]</scope>
    <source>
        <strain evidence="3 4">AK27</strain>
    </source>
</reference>
<dbReference type="EMBL" id="JMQN01000040">
    <property type="protein sequence ID" value="KEA63124.1"/>
    <property type="molecule type" value="Genomic_DNA"/>
</dbReference>
<sequence>MAGDWIKMRSNLWDDPRIARLCDLTNQGEATIIGGLYWLWMSADQHTETGLMPGLSIRQINRKAGIDGFGEALVAIGWISESEDAIHITNFEEHNGQSAKRRATDAKRKARSRSSSAVCPNDVRDMSATEADKTRTPIGRSVELEKEKEKEKENTPCSPPLGDHATPEQIDQIFTRAYSDSFAGAFAMTFDWEPGRSLDARLAQMGINLAVHPTLYADALAAFRNHHEATSKVKRQAQWESALASWIQRDIRKLESSQGSTARASNGEWSPPPLADFPEED</sequence>